<evidence type="ECO:0000256" key="1">
    <source>
        <dbReference type="SAM" id="Phobius"/>
    </source>
</evidence>
<sequence>MFLLILQYGFLVIFFLTAVIGLLSIVGWVPKMDEWYRKRIFTALILEVVAVILLLFKNNFTGESPAKPILNCSVENWVALDEKGGLVQPEVSVKFEEKEYREILGNEQLQAFKGLVLGLEQGSLKVKNIKGEILASFSAAELEALGLFNVIKNEEQISSFRHHQYIKWQKGKSEDSWTYKGQYLSPFKLEIMDDKGGTKYIIRNENKGEVIFDSDHFSKDLFHVDNRMTHFFQHQGAYHLLRINEANLSGRQNAYVHVLHVLLEPRIQ</sequence>
<comment type="caution">
    <text evidence="2">The sequence shown here is derived from an EMBL/GenBank/DDBJ whole genome shotgun (WGS) entry which is preliminary data.</text>
</comment>
<dbReference type="Proteomes" id="UP001310022">
    <property type="component" value="Unassembled WGS sequence"/>
</dbReference>
<dbReference type="AlphaFoldDB" id="A0AAN5AMF2"/>
<evidence type="ECO:0000313" key="3">
    <source>
        <dbReference type="Proteomes" id="UP001310022"/>
    </source>
</evidence>
<keyword evidence="1" id="KW-0812">Transmembrane</keyword>
<name>A0AAN5AMF2_9BACT</name>
<keyword evidence="1" id="KW-1133">Transmembrane helix</keyword>
<reference evidence="2 3" key="1">
    <citation type="submission" date="2021-12" db="EMBL/GenBank/DDBJ databases">
        <title>Genome sequencing of bacteria with rrn-lacking chromosome and rrn-plasmid.</title>
        <authorList>
            <person name="Anda M."/>
            <person name="Iwasaki W."/>
        </authorList>
    </citation>
    <scope>NUCLEOTIDE SEQUENCE [LARGE SCALE GENOMIC DNA]</scope>
    <source>
        <strain evidence="2 3">NBRC 15940</strain>
    </source>
</reference>
<gene>
    <name evidence="2" type="ORF">PEDI_23650</name>
</gene>
<keyword evidence="3" id="KW-1185">Reference proteome</keyword>
<organism evidence="2 3">
    <name type="scientific">Persicobacter diffluens</name>
    <dbReference type="NCBI Taxonomy" id="981"/>
    <lineage>
        <taxon>Bacteria</taxon>
        <taxon>Pseudomonadati</taxon>
        <taxon>Bacteroidota</taxon>
        <taxon>Cytophagia</taxon>
        <taxon>Cytophagales</taxon>
        <taxon>Persicobacteraceae</taxon>
        <taxon>Persicobacter</taxon>
    </lineage>
</organism>
<accession>A0AAN5AMF2</accession>
<feature type="transmembrane region" description="Helical" evidence="1">
    <location>
        <begin position="6"/>
        <end position="28"/>
    </location>
</feature>
<dbReference type="RefSeq" id="WP_338237256.1">
    <property type="nucleotide sequence ID" value="NZ_BQKE01000001.1"/>
</dbReference>
<protein>
    <submittedName>
        <fullName evidence="2">Uncharacterized protein</fullName>
    </submittedName>
</protein>
<proteinExistence type="predicted"/>
<evidence type="ECO:0000313" key="2">
    <source>
        <dbReference type="EMBL" id="GJM61813.1"/>
    </source>
</evidence>
<feature type="transmembrane region" description="Helical" evidence="1">
    <location>
        <begin position="40"/>
        <end position="56"/>
    </location>
</feature>
<dbReference type="EMBL" id="BQKE01000001">
    <property type="protein sequence ID" value="GJM61813.1"/>
    <property type="molecule type" value="Genomic_DNA"/>
</dbReference>
<keyword evidence="1" id="KW-0472">Membrane</keyword>